<dbReference type="KEGG" id="ccro:CMC5_082130"/>
<feature type="transmembrane region" description="Helical" evidence="1">
    <location>
        <begin position="66"/>
        <end position="87"/>
    </location>
</feature>
<feature type="transmembrane region" description="Helical" evidence="1">
    <location>
        <begin position="123"/>
        <end position="146"/>
    </location>
</feature>
<dbReference type="AlphaFoldDB" id="A0A0K1ESR4"/>
<dbReference type="EMBL" id="CP012159">
    <property type="protein sequence ID" value="AKT43975.1"/>
    <property type="molecule type" value="Genomic_DNA"/>
</dbReference>
<accession>A0A0K1ESR4</accession>
<organism evidence="2 3">
    <name type="scientific">Chondromyces crocatus</name>
    <dbReference type="NCBI Taxonomy" id="52"/>
    <lineage>
        <taxon>Bacteria</taxon>
        <taxon>Pseudomonadati</taxon>
        <taxon>Myxococcota</taxon>
        <taxon>Polyangia</taxon>
        <taxon>Polyangiales</taxon>
        <taxon>Polyangiaceae</taxon>
        <taxon>Chondromyces</taxon>
    </lineage>
</organism>
<name>A0A0K1ESR4_CHOCO</name>
<keyword evidence="1" id="KW-0472">Membrane</keyword>
<evidence type="ECO:0008006" key="4">
    <source>
        <dbReference type="Google" id="ProtNLM"/>
    </source>
</evidence>
<dbReference type="Proteomes" id="UP000067626">
    <property type="component" value="Chromosome"/>
</dbReference>
<keyword evidence="3" id="KW-1185">Reference proteome</keyword>
<evidence type="ECO:0000313" key="2">
    <source>
        <dbReference type="EMBL" id="AKT43975.1"/>
    </source>
</evidence>
<feature type="transmembrane region" description="Helical" evidence="1">
    <location>
        <begin position="153"/>
        <end position="172"/>
    </location>
</feature>
<protein>
    <recommendedName>
        <fullName evidence="4">DUF998 domain-containing protein</fullName>
    </recommendedName>
</protein>
<reference evidence="2 3" key="1">
    <citation type="submission" date="2015-07" db="EMBL/GenBank/DDBJ databases">
        <title>Genome analysis of myxobacterium Chondromyces crocatus Cm c5 reveals a high potential for natural compound synthesis and the genetic basis for the loss of fruiting body formation.</title>
        <authorList>
            <person name="Zaburannyi N."/>
            <person name="Bunk B."/>
            <person name="Maier J."/>
            <person name="Overmann J."/>
            <person name="Mueller R."/>
        </authorList>
    </citation>
    <scope>NUCLEOTIDE SEQUENCE [LARGE SCALE GENOMIC DNA]</scope>
    <source>
        <strain evidence="2 3">Cm c5</strain>
    </source>
</reference>
<evidence type="ECO:0000256" key="1">
    <source>
        <dbReference type="SAM" id="Phobius"/>
    </source>
</evidence>
<keyword evidence="1" id="KW-1133">Transmembrane helix</keyword>
<gene>
    <name evidence="2" type="ORF">CMC5_082130</name>
</gene>
<keyword evidence="1" id="KW-0812">Transmembrane</keyword>
<feature type="transmembrane region" description="Helical" evidence="1">
    <location>
        <begin position="99"/>
        <end position="117"/>
    </location>
</feature>
<feature type="transmembrane region" description="Helical" evidence="1">
    <location>
        <begin position="192"/>
        <end position="211"/>
    </location>
</feature>
<sequence length="216" mass="22868">MQTRGLAWVLLSGVLGTGALLGSAMALYPGGTWLDPQAPGHDFWRNFFCDLTQPVGLNGMSNRGAVLGQVGMLGLVFAFVPFWWLLPRLFPEAASLGRGVRWAGLVSVVGLVAVPLLPSLRFGLLHTAAVFTACVPAFVAAGCAVVGLRRWPWLRGLGAVTLLSAVVDAGLYARGMLLRGPTIVLLPALQKVAALGLFGWMVGVALSALRLREREP</sequence>
<evidence type="ECO:0000313" key="3">
    <source>
        <dbReference type="Proteomes" id="UP000067626"/>
    </source>
</evidence>
<proteinExistence type="predicted"/>